<comment type="caution">
    <text evidence="1">The sequence shown here is derived from an EMBL/GenBank/DDBJ whole genome shotgun (WGS) entry which is preliminary data.</text>
</comment>
<evidence type="ECO:0000313" key="1">
    <source>
        <dbReference type="EMBL" id="GLK14874.1"/>
    </source>
</evidence>
<gene>
    <name evidence="1" type="ORF">GCM10017600_82870</name>
</gene>
<evidence type="ECO:0000313" key="2">
    <source>
        <dbReference type="Proteomes" id="UP001143474"/>
    </source>
</evidence>
<reference evidence="1" key="2">
    <citation type="submission" date="2023-01" db="EMBL/GenBank/DDBJ databases">
        <authorList>
            <person name="Sun Q."/>
            <person name="Evtushenko L."/>
        </authorList>
    </citation>
    <scope>NUCLEOTIDE SEQUENCE</scope>
    <source>
        <strain evidence="1">VKM Ac-2007</strain>
    </source>
</reference>
<sequence length="40" mass="4518">MALGALFRRFPALSLAVAPDELEREPMPGSWRLARLPLRL</sequence>
<dbReference type="AlphaFoldDB" id="A0A9W6MHH9"/>
<protein>
    <submittedName>
        <fullName evidence="1">Uncharacterized protein</fullName>
    </submittedName>
</protein>
<accession>A0A9W6MHH9</accession>
<reference evidence="1" key="1">
    <citation type="journal article" date="2014" name="Int. J. Syst. Evol. Microbiol.">
        <title>Complete genome sequence of Corynebacterium casei LMG S-19264T (=DSM 44701T), isolated from a smear-ripened cheese.</title>
        <authorList>
            <consortium name="US DOE Joint Genome Institute (JGI-PGF)"/>
            <person name="Walter F."/>
            <person name="Albersmeier A."/>
            <person name="Kalinowski J."/>
            <person name="Ruckert C."/>
        </authorList>
    </citation>
    <scope>NUCLEOTIDE SEQUENCE</scope>
    <source>
        <strain evidence="1">VKM Ac-2007</strain>
    </source>
</reference>
<name>A0A9W6MHH9_9ACTN</name>
<organism evidence="1 2">
    <name type="scientific">Streptosporangium carneum</name>
    <dbReference type="NCBI Taxonomy" id="47481"/>
    <lineage>
        <taxon>Bacteria</taxon>
        <taxon>Bacillati</taxon>
        <taxon>Actinomycetota</taxon>
        <taxon>Actinomycetes</taxon>
        <taxon>Streptosporangiales</taxon>
        <taxon>Streptosporangiaceae</taxon>
        <taxon>Streptosporangium</taxon>
    </lineage>
</organism>
<proteinExistence type="predicted"/>
<keyword evidence="2" id="KW-1185">Reference proteome</keyword>
<dbReference type="Proteomes" id="UP001143474">
    <property type="component" value="Unassembled WGS sequence"/>
</dbReference>
<dbReference type="EMBL" id="BSEV01000038">
    <property type="protein sequence ID" value="GLK14874.1"/>
    <property type="molecule type" value="Genomic_DNA"/>
</dbReference>